<proteinExistence type="inferred from homology"/>
<dbReference type="InterPro" id="IPR000387">
    <property type="entry name" value="Tyr_Pase_dom"/>
</dbReference>
<dbReference type="Gene3D" id="3.90.190.10">
    <property type="entry name" value="Protein tyrosine phosphatase superfamily"/>
    <property type="match status" value="1"/>
</dbReference>
<dbReference type="PROSITE" id="PS51998">
    <property type="entry name" value="DEK_C"/>
    <property type="match status" value="1"/>
</dbReference>
<comment type="catalytic activity">
    <reaction evidence="8">
        <text>O-phospho-L-threonyl-[protein] + H2O = L-threonyl-[protein] + phosphate</text>
        <dbReference type="Rhea" id="RHEA:47004"/>
        <dbReference type="Rhea" id="RHEA-COMP:11060"/>
        <dbReference type="Rhea" id="RHEA-COMP:11605"/>
        <dbReference type="ChEBI" id="CHEBI:15377"/>
        <dbReference type="ChEBI" id="CHEBI:30013"/>
        <dbReference type="ChEBI" id="CHEBI:43474"/>
        <dbReference type="ChEBI" id="CHEBI:61977"/>
        <dbReference type="EC" id="3.1.3.16"/>
    </reaction>
</comment>
<dbReference type="InterPro" id="IPR003595">
    <property type="entry name" value="Tyr_Pase_cat"/>
</dbReference>
<keyword evidence="4" id="KW-0963">Cytoplasm</keyword>
<dbReference type="PROSITE" id="PS50054">
    <property type="entry name" value="TYR_PHOSPHATASE_DUAL"/>
    <property type="match status" value="1"/>
</dbReference>
<comment type="similarity">
    <text evidence="2">Belongs to the protein-tyrosine phosphatase family.</text>
</comment>
<feature type="domain" description="VPS9" evidence="12">
    <location>
        <begin position="1117"/>
        <end position="1276"/>
    </location>
</feature>
<feature type="region of interest" description="Disordered" evidence="9">
    <location>
        <begin position="10"/>
        <end position="39"/>
    </location>
</feature>
<evidence type="ECO:0000256" key="8">
    <source>
        <dbReference type="ARBA" id="ARBA00048336"/>
    </source>
</evidence>
<dbReference type="PANTHER" id="PTHR45864:SF2">
    <property type="entry name" value="PROTEIN PHOSPHATASE SLINGSHOT"/>
    <property type="match status" value="1"/>
</dbReference>
<dbReference type="InterPro" id="IPR029021">
    <property type="entry name" value="Prot-tyrosine_phosphatase-like"/>
</dbReference>
<gene>
    <name evidence="15" type="primary">LOC113791494</name>
</gene>
<dbReference type="GO" id="GO:0005856">
    <property type="term" value="C:cytoskeleton"/>
    <property type="evidence" value="ECO:0007669"/>
    <property type="project" value="UniProtKB-SubCell"/>
</dbReference>
<feature type="domain" description="Tyrosine-protein phosphatase" evidence="10">
    <location>
        <begin position="331"/>
        <end position="472"/>
    </location>
</feature>
<dbReference type="PROSITE" id="PS50056">
    <property type="entry name" value="TYR_PHOSPHATASE_2"/>
    <property type="match status" value="1"/>
</dbReference>
<dbReference type="PANTHER" id="PTHR45864">
    <property type="entry name" value="SLINGSHOT PROTEIN PHOSPHATASE HOMOLOG"/>
    <property type="match status" value="1"/>
</dbReference>
<dbReference type="Pfam" id="PF00782">
    <property type="entry name" value="DSPc"/>
    <property type="match status" value="1"/>
</dbReference>
<dbReference type="InterPro" id="IPR003123">
    <property type="entry name" value="VPS9"/>
</dbReference>
<dbReference type="SMART" id="SM00404">
    <property type="entry name" value="PTPc_motif"/>
    <property type="match status" value="1"/>
</dbReference>
<dbReference type="Pfam" id="PF08766">
    <property type="entry name" value="DEK_C"/>
    <property type="match status" value="1"/>
</dbReference>
<feature type="domain" description="DEK-C" evidence="13">
    <location>
        <begin position="272"/>
        <end position="327"/>
    </location>
</feature>
<feature type="domain" description="Tyrosine specific protein phosphatases" evidence="11">
    <location>
        <begin position="386"/>
        <end position="450"/>
    </location>
</feature>
<dbReference type="FunFam" id="3.90.190.10:FF:000004">
    <property type="entry name" value="Protein phosphatase Slingshot homolog 2"/>
    <property type="match status" value="1"/>
</dbReference>
<evidence type="ECO:0000259" key="10">
    <source>
        <dbReference type="PROSITE" id="PS50054"/>
    </source>
</evidence>
<dbReference type="SUPFAM" id="SSF109715">
    <property type="entry name" value="DEK C-terminal domain"/>
    <property type="match status" value="1"/>
</dbReference>
<dbReference type="RefSeq" id="XP_027197081.1">
    <property type="nucleotide sequence ID" value="XM_027341280.1"/>
</dbReference>
<comment type="subcellular location">
    <subcellularLocation>
        <location evidence="1">Cytoplasm</location>
        <location evidence="1">Cytoskeleton</location>
    </subcellularLocation>
</comment>
<dbReference type="GO" id="GO:0003779">
    <property type="term" value="F:actin binding"/>
    <property type="evidence" value="ECO:0007669"/>
    <property type="project" value="InterPro"/>
</dbReference>
<dbReference type="InterPro" id="IPR043588">
    <property type="entry name" value="SSH-N"/>
</dbReference>
<accession>A0A6P6XW36</accession>
<dbReference type="InterPro" id="IPR037191">
    <property type="entry name" value="VPS9_dom_sf"/>
</dbReference>
<feature type="compositionally biased region" description="Polar residues" evidence="9">
    <location>
        <begin position="1279"/>
        <end position="1288"/>
    </location>
</feature>
<evidence type="ECO:0000259" key="13">
    <source>
        <dbReference type="PROSITE" id="PS51998"/>
    </source>
</evidence>
<dbReference type="InterPro" id="IPR014876">
    <property type="entry name" value="DEK_C"/>
</dbReference>
<name>A0A6P6XW36_DERPT</name>
<dbReference type="OrthoDB" id="5779068at2759"/>
<dbReference type="EC" id="3.1.3.16" evidence="3"/>
<evidence type="ECO:0000256" key="3">
    <source>
        <dbReference type="ARBA" id="ARBA00013081"/>
    </source>
</evidence>
<dbReference type="Pfam" id="PF02204">
    <property type="entry name" value="VPS9"/>
    <property type="match status" value="1"/>
</dbReference>
<keyword evidence="6" id="KW-0904">Protein phosphatase</keyword>
<dbReference type="Pfam" id="PF23040">
    <property type="entry name" value="PH_SSH1-like_1st"/>
    <property type="match status" value="1"/>
</dbReference>
<evidence type="ECO:0000313" key="14">
    <source>
        <dbReference type="Proteomes" id="UP000515146"/>
    </source>
</evidence>
<organism evidence="14 15">
    <name type="scientific">Dermatophagoides pteronyssinus</name>
    <name type="common">European house dust mite</name>
    <dbReference type="NCBI Taxonomy" id="6956"/>
    <lineage>
        <taxon>Eukaryota</taxon>
        <taxon>Metazoa</taxon>
        <taxon>Ecdysozoa</taxon>
        <taxon>Arthropoda</taxon>
        <taxon>Chelicerata</taxon>
        <taxon>Arachnida</taxon>
        <taxon>Acari</taxon>
        <taxon>Acariformes</taxon>
        <taxon>Sarcoptiformes</taxon>
        <taxon>Astigmata</taxon>
        <taxon>Psoroptidia</taxon>
        <taxon>Analgoidea</taxon>
        <taxon>Pyroglyphidae</taxon>
        <taxon>Dermatophagoidinae</taxon>
        <taxon>Dermatophagoides</taxon>
    </lineage>
</organism>
<evidence type="ECO:0000256" key="9">
    <source>
        <dbReference type="SAM" id="MobiDB-lite"/>
    </source>
</evidence>
<evidence type="ECO:0000256" key="2">
    <source>
        <dbReference type="ARBA" id="ARBA00009580"/>
    </source>
</evidence>
<dbReference type="SUPFAM" id="SSF52799">
    <property type="entry name" value="(Phosphotyrosine protein) phosphatases II"/>
    <property type="match status" value="1"/>
</dbReference>
<dbReference type="GO" id="GO:0030837">
    <property type="term" value="P:negative regulation of actin filament polymerization"/>
    <property type="evidence" value="ECO:0007669"/>
    <property type="project" value="InterPro"/>
</dbReference>
<evidence type="ECO:0000256" key="5">
    <source>
        <dbReference type="ARBA" id="ARBA00022801"/>
    </source>
</evidence>
<feature type="compositionally biased region" description="Polar residues" evidence="9">
    <location>
        <begin position="950"/>
        <end position="960"/>
    </location>
</feature>
<dbReference type="SMART" id="SM00195">
    <property type="entry name" value="DSPc"/>
    <property type="match status" value="1"/>
</dbReference>
<evidence type="ECO:0000259" key="11">
    <source>
        <dbReference type="PROSITE" id="PS50056"/>
    </source>
</evidence>
<evidence type="ECO:0000256" key="6">
    <source>
        <dbReference type="ARBA" id="ARBA00022912"/>
    </source>
</evidence>
<sequence length="1354" mass="153677">MAMITIERIVPAGNSSSSSSSSSSSTTTASVHNNSSRHLNQQDDRAIIGHLNNEQANTSDSTSMIRLSEIYIAVRDADIIFPHNECHRYSRTAASATTATISELIQKHLKAILEILRPEDTMKMAVRLESQLDLGHTRYLLVVTNEMDQSCLLGIDYNNEATIGLVLPIWKDMRIMLDGDGGFRITTGHRHHIFKPVSVQAMWSIFQSLHLATKKSIKNNHYEGNGSHQWVIAYKNNIKSNSRFLHEWHTVNDQWENIYNNVHELTRSSDNKKFEEIIATKLREVMISVDLEQVTSKEIRSELEAQLGRDLSDYKSFIDKEMIRIMGQLEEPSKILDYLYLGSEWNASNFEELKGKGVQKILNVTSEIDNYFPGYFDYYNIRVEDDEATDMLRHLNDTYYYIRKAKDEGVKVLVHCKKGISRSASVVVAYIMKEKCYDLDEALQYVRTHRSTIRPNPAFLQQLIIYQGMLAASNNKNSMMWKSNSDSELQSSCVSNCDSHQSRGKNFLIQTRDRVRNLFHRKAEADKENAFRFHRRKSWPPKCDTKDDELIFRQQSNCRKRSVRKQWPKEKTSTDQELSRIDLFKRLEITGSRVRERIEDFENKQPTNSVVVGVPNIVAGNPNAISRETKSGAGSLLFKKNFIAKNGLVSNLACQFESRELSTTSETCDSNEWNTGECDQVKLNAPSTLVYSRLMKPPIPPSPTNSSMTAAHSSNHIDDQIECLSTYLSSSSCENPAHQSNAAVYSQFSDQASSGLLKRALSYDQMIMLDSNHCHIHSPLSTTTTTVSSSDSSLKKCKKSLAVRSSMDSNNNDDDCDRPIVLPGNNDQHNEIVTCHQLLQPLHRTCSLPNIADDDQLNGNKAACSRLKGHCRHCGNSCHKSVSNHRIKRSSIKWQLAHMGKTWALMTPLDLQFLRQMTCHHCNDETKCSHNDGFVRRRAERLETYKHDPSSSSNASANTIRTDESESMSERPFKHSPNFDGQLKLSKSFNHPSSSIKSSIESAIMSATLTAEKKSKKTYGKSHPLDNHFLSYNNKQNFHVQIDDHLIKVTRGFGGVNHETIRILNEEKAYNNVFADECRSQNRTLRNSNELLSATIESYSIGLLYDQLISMIEKRMNQQDEIFVTKCRAMSNQTRAMKPTDFGAQKAFENFAISETIHAKFDELQSSLLCTPLAKLNCMRQTLDAINDQLKQTVDQHEWPFTGNGSRDKIYIMSDDLLAAVICSLCICQPNHFCSTIEFIHSFSWYLPQNSELGYSFVTFKVAKEYILNCSQEHAGSQTNRNIQQKIASKSRSDKDLSSLDEEIDKMTKIMSKNSVANTEQTSDPPQKVEHYQELGGFLGSLADNFMTASGQKN</sequence>
<dbReference type="InParanoid" id="A0A6P6XW36"/>
<dbReference type="Gene3D" id="1.10.10.60">
    <property type="entry name" value="Homeodomain-like"/>
    <property type="match status" value="1"/>
</dbReference>
<dbReference type="PROSITE" id="PS00383">
    <property type="entry name" value="TYR_PHOSPHATASE_1"/>
    <property type="match status" value="1"/>
</dbReference>
<feature type="compositionally biased region" description="Low complexity" evidence="9">
    <location>
        <begin position="14"/>
        <end position="36"/>
    </location>
</feature>
<keyword evidence="5" id="KW-0378">Hydrolase</keyword>
<dbReference type="Gene3D" id="1.20.1050.80">
    <property type="entry name" value="VPS9 domain"/>
    <property type="match status" value="1"/>
</dbReference>
<dbReference type="InterPro" id="IPR020422">
    <property type="entry name" value="TYR_PHOSPHATASE_DUAL_dom"/>
</dbReference>
<dbReference type="CTD" id="42986"/>
<feature type="region of interest" description="Disordered" evidence="9">
    <location>
        <begin position="1279"/>
        <end position="1298"/>
    </location>
</feature>
<evidence type="ECO:0000256" key="1">
    <source>
        <dbReference type="ARBA" id="ARBA00004245"/>
    </source>
</evidence>
<feature type="region of interest" description="Disordered" evidence="9">
    <location>
        <begin position="943"/>
        <end position="982"/>
    </location>
</feature>
<dbReference type="InterPro" id="IPR043587">
    <property type="entry name" value="Phosphatase_SSH-like"/>
</dbReference>
<dbReference type="InterPro" id="IPR016130">
    <property type="entry name" value="Tyr_Pase_AS"/>
</dbReference>
<protein>
    <recommendedName>
        <fullName evidence="3">protein-serine/threonine phosphatase</fullName>
        <ecNumber evidence="3">3.1.3.16</ecNumber>
    </recommendedName>
</protein>
<dbReference type="KEGG" id="dpte:113791494"/>
<dbReference type="InterPro" id="IPR000340">
    <property type="entry name" value="Dual-sp_phosphatase_cat-dom"/>
</dbReference>
<keyword evidence="14" id="KW-1185">Reference proteome</keyword>
<feature type="compositionally biased region" description="Basic and acidic residues" evidence="9">
    <location>
        <begin position="961"/>
        <end position="973"/>
    </location>
</feature>
<evidence type="ECO:0000256" key="7">
    <source>
        <dbReference type="ARBA" id="ARBA00023212"/>
    </source>
</evidence>
<keyword evidence="7" id="KW-0206">Cytoskeleton</keyword>
<dbReference type="GO" id="GO:0004722">
    <property type="term" value="F:protein serine/threonine phosphatase activity"/>
    <property type="evidence" value="ECO:0007669"/>
    <property type="project" value="UniProtKB-EC"/>
</dbReference>
<dbReference type="Proteomes" id="UP000515146">
    <property type="component" value="Unplaced"/>
</dbReference>
<evidence type="ECO:0000259" key="12">
    <source>
        <dbReference type="PROSITE" id="PS51205"/>
    </source>
</evidence>
<evidence type="ECO:0000256" key="4">
    <source>
        <dbReference type="ARBA" id="ARBA00022490"/>
    </source>
</evidence>
<reference evidence="15" key="1">
    <citation type="submission" date="2025-08" db="UniProtKB">
        <authorList>
            <consortium name="RefSeq"/>
        </authorList>
    </citation>
    <scope>IDENTIFICATION</scope>
    <source>
        <strain evidence="15">Airmid</strain>
    </source>
</reference>
<evidence type="ECO:0000313" key="15">
    <source>
        <dbReference type="RefSeq" id="XP_027197081.1"/>
    </source>
</evidence>
<dbReference type="SUPFAM" id="SSF109993">
    <property type="entry name" value="VPS9 domain"/>
    <property type="match status" value="1"/>
</dbReference>
<dbReference type="PROSITE" id="PS51205">
    <property type="entry name" value="VPS9"/>
    <property type="match status" value="1"/>
</dbReference>